<evidence type="ECO:0000313" key="2">
    <source>
        <dbReference type="RefSeq" id="XP_011094590.1"/>
    </source>
</evidence>
<dbReference type="GeneID" id="105174254"/>
<reference evidence="2" key="1">
    <citation type="submission" date="2025-08" db="UniProtKB">
        <authorList>
            <consortium name="RefSeq"/>
        </authorList>
    </citation>
    <scope>IDENTIFICATION</scope>
</reference>
<organism evidence="1 2">
    <name type="scientific">Sesamum indicum</name>
    <name type="common">Oriental sesame</name>
    <name type="synonym">Sesamum orientale</name>
    <dbReference type="NCBI Taxonomy" id="4182"/>
    <lineage>
        <taxon>Eukaryota</taxon>
        <taxon>Viridiplantae</taxon>
        <taxon>Streptophyta</taxon>
        <taxon>Embryophyta</taxon>
        <taxon>Tracheophyta</taxon>
        <taxon>Spermatophyta</taxon>
        <taxon>Magnoliopsida</taxon>
        <taxon>eudicotyledons</taxon>
        <taxon>Gunneridae</taxon>
        <taxon>Pentapetalae</taxon>
        <taxon>asterids</taxon>
        <taxon>lamiids</taxon>
        <taxon>Lamiales</taxon>
        <taxon>Pedaliaceae</taxon>
        <taxon>Sesamum</taxon>
    </lineage>
</organism>
<dbReference type="RefSeq" id="XP_011094590.1">
    <property type="nucleotide sequence ID" value="XM_011096288.2"/>
</dbReference>
<dbReference type="PANTHER" id="PTHR36737">
    <property type="entry name" value="EXPRESSED PROTEIN"/>
    <property type="match status" value="1"/>
</dbReference>
<dbReference type="InParanoid" id="A0A6I9UA66"/>
<dbReference type="GO" id="GO:0009941">
    <property type="term" value="C:chloroplast envelope"/>
    <property type="evidence" value="ECO:0007669"/>
    <property type="project" value="TreeGrafter"/>
</dbReference>
<name>A0A6I9UA66_SESIN</name>
<dbReference type="AlphaFoldDB" id="A0A6I9UA66"/>
<dbReference type="Proteomes" id="UP000504604">
    <property type="component" value="Linkage group LG11"/>
</dbReference>
<proteinExistence type="predicted"/>
<evidence type="ECO:0000313" key="1">
    <source>
        <dbReference type="Proteomes" id="UP000504604"/>
    </source>
</evidence>
<dbReference type="KEGG" id="sind:105174254"/>
<keyword evidence="1" id="KW-1185">Reference proteome</keyword>
<gene>
    <name evidence="2" type="primary">LOC105174254</name>
</gene>
<dbReference type="PANTHER" id="PTHR36737:SF1">
    <property type="entry name" value="EXPRESSED PROTEIN"/>
    <property type="match status" value="1"/>
</dbReference>
<sequence>MSRKGGAALPQDVPWRASSAAKPIPKIHHSPVLRVPQTPYSNYAFSVMKHEDPIGSGLGKEAVVEAAGPDCLVPGQTAPIKLLGLKIWPIEMDLKFMEPVGRELKSIGRFMDSAVDLMNKSFIDR</sequence>
<protein>
    <submittedName>
        <fullName evidence="2">Uncharacterized protein LOC105174254</fullName>
    </submittedName>
</protein>
<dbReference type="FunCoup" id="A0A6I9UA66">
    <property type="interactions" value="1099"/>
</dbReference>
<accession>A0A6I9UA66</accession>
<dbReference type="OrthoDB" id="2012141at2759"/>